<dbReference type="SUPFAM" id="SSF50475">
    <property type="entry name" value="FMN-binding split barrel"/>
    <property type="match status" value="1"/>
</dbReference>
<dbReference type="PANTHER" id="PTHR42815">
    <property type="entry name" value="FAD-BINDING, PUTATIVE (AFU_ORTHOLOGUE AFUA_6G07600)-RELATED"/>
    <property type="match status" value="1"/>
</dbReference>
<dbReference type="EMBL" id="BMDZ01000002">
    <property type="protein sequence ID" value="GGB26086.1"/>
    <property type="molecule type" value="Genomic_DNA"/>
</dbReference>
<evidence type="ECO:0008006" key="3">
    <source>
        <dbReference type="Google" id="ProtNLM"/>
    </source>
</evidence>
<dbReference type="PANTHER" id="PTHR42815:SF2">
    <property type="entry name" value="FAD-BINDING, PUTATIVE (AFU_ORTHOLOGUE AFUA_6G07600)-RELATED"/>
    <property type="match status" value="1"/>
</dbReference>
<dbReference type="Proteomes" id="UP000603352">
    <property type="component" value="Unassembled WGS sequence"/>
</dbReference>
<gene>
    <name evidence="1" type="ORF">GCM10011505_04170</name>
</gene>
<proteinExistence type="predicted"/>
<protein>
    <recommendedName>
        <fullName evidence="3">Pyridoxamine 5'-phosphate oxidase putative domain-containing protein</fullName>
    </recommendedName>
</protein>
<evidence type="ECO:0000313" key="1">
    <source>
        <dbReference type="EMBL" id="GGB26086.1"/>
    </source>
</evidence>
<reference evidence="2" key="1">
    <citation type="journal article" date="2019" name="Int. J. Syst. Evol. Microbiol.">
        <title>The Global Catalogue of Microorganisms (GCM) 10K type strain sequencing project: providing services to taxonomists for standard genome sequencing and annotation.</title>
        <authorList>
            <consortium name="The Broad Institute Genomics Platform"/>
            <consortium name="The Broad Institute Genome Sequencing Center for Infectious Disease"/>
            <person name="Wu L."/>
            <person name="Ma J."/>
        </authorList>
    </citation>
    <scope>NUCLEOTIDE SEQUENCE [LARGE SCALE GENOMIC DNA]</scope>
    <source>
        <strain evidence="2">CGMCC 1.10188</strain>
    </source>
</reference>
<sequence length="178" mass="19134">MARQPYHEGERAAHRRFGVTDAADAIADMITDRLSLGVRRFIEARPLVFIATTDAAGRPVCAVMARTGGADSDPPPLVRAPDARRLIFAIDEPGNTTGGLDVLAHRLQDSRAANDIGIGLLFVDFARRARYRVNGSGRLASDIDVVGWPAAAMVVEFTVVQAYANCPARIVAPRLALD</sequence>
<accession>A0ABQ1IA23</accession>
<dbReference type="RefSeq" id="WP_188574372.1">
    <property type="nucleotide sequence ID" value="NZ_BMDZ01000002.1"/>
</dbReference>
<organism evidence="1 2">
    <name type="scientific">Tistrella bauzanensis</name>
    <dbReference type="NCBI Taxonomy" id="657419"/>
    <lineage>
        <taxon>Bacteria</taxon>
        <taxon>Pseudomonadati</taxon>
        <taxon>Pseudomonadota</taxon>
        <taxon>Alphaproteobacteria</taxon>
        <taxon>Geminicoccales</taxon>
        <taxon>Geminicoccaceae</taxon>
        <taxon>Tistrella</taxon>
    </lineage>
</organism>
<dbReference type="InterPro" id="IPR012349">
    <property type="entry name" value="Split_barrel_FMN-bd"/>
</dbReference>
<name>A0ABQ1IA23_9PROT</name>
<comment type="caution">
    <text evidence="1">The sequence shown here is derived from an EMBL/GenBank/DDBJ whole genome shotgun (WGS) entry which is preliminary data.</text>
</comment>
<keyword evidence="2" id="KW-1185">Reference proteome</keyword>
<dbReference type="Gene3D" id="2.30.110.10">
    <property type="entry name" value="Electron Transport, Fmn-binding Protein, Chain A"/>
    <property type="match status" value="1"/>
</dbReference>
<evidence type="ECO:0000313" key="2">
    <source>
        <dbReference type="Proteomes" id="UP000603352"/>
    </source>
</evidence>